<sequence>MLGFAKIQDFHMVGRPWPCNVDFTSDHRLRHGLQNQTSPCFTCCQEDTVDHILTIVSMLVKLDISASQHSSRSPL</sequence>
<protein>
    <submittedName>
        <fullName evidence="1">Uncharacterized protein</fullName>
    </submittedName>
</protein>
<proteinExistence type="predicted"/>
<name>A0A8I7BJN8_HORVV</name>
<dbReference type="Gramene" id="HORVU.MOREX.r3.7HG0722160.1">
    <property type="protein sequence ID" value="HORVU.MOREX.r3.7HG0722160.1.CDS1"/>
    <property type="gene ID" value="HORVU.MOREX.r3.7HG0722160"/>
</dbReference>
<reference evidence="1" key="2">
    <citation type="submission" date="2020-10" db="EMBL/GenBank/DDBJ databases">
        <authorList>
            <person name="Scholz U."/>
            <person name="Mascher M."/>
            <person name="Fiebig A."/>
        </authorList>
    </citation>
    <scope>NUCLEOTIDE SEQUENCE [LARGE SCALE GENOMIC DNA]</scope>
    <source>
        <strain evidence="1">cv. Morex</strain>
    </source>
</reference>
<dbReference type="EnsemblPlants" id="HORVU.MOREX.r3.7HG0722160.1">
    <property type="protein sequence ID" value="HORVU.MOREX.r3.7HG0722160.1.CDS1"/>
    <property type="gene ID" value="HORVU.MOREX.r3.7HG0722160"/>
</dbReference>
<organism evidence="1 2">
    <name type="scientific">Hordeum vulgare subsp. vulgare</name>
    <name type="common">Domesticated barley</name>
    <dbReference type="NCBI Taxonomy" id="112509"/>
    <lineage>
        <taxon>Eukaryota</taxon>
        <taxon>Viridiplantae</taxon>
        <taxon>Streptophyta</taxon>
        <taxon>Embryophyta</taxon>
        <taxon>Tracheophyta</taxon>
        <taxon>Spermatophyta</taxon>
        <taxon>Magnoliopsida</taxon>
        <taxon>Liliopsida</taxon>
        <taxon>Poales</taxon>
        <taxon>Poaceae</taxon>
        <taxon>BOP clade</taxon>
        <taxon>Pooideae</taxon>
        <taxon>Triticodae</taxon>
        <taxon>Triticeae</taxon>
        <taxon>Hordeinae</taxon>
        <taxon>Hordeum</taxon>
    </lineage>
</organism>
<dbReference type="Gramene" id="HORVU.MOREX.r2.7HG0598890.1">
    <property type="protein sequence ID" value="HORVU.MOREX.r2.7HG0598890.1.CDS.1"/>
    <property type="gene ID" value="HORVU.MOREX.r2.7HG0598890"/>
</dbReference>
<keyword evidence="2" id="KW-1185">Reference proteome</keyword>
<dbReference type="Proteomes" id="UP000011116">
    <property type="component" value="Chromosome 7H"/>
</dbReference>
<reference evidence="1" key="3">
    <citation type="submission" date="2022-01" db="UniProtKB">
        <authorList>
            <consortium name="EnsemblPlants"/>
        </authorList>
    </citation>
    <scope>IDENTIFICATION</scope>
    <source>
        <strain evidence="1">subsp. vulgare</strain>
    </source>
</reference>
<evidence type="ECO:0000313" key="1">
    <source>
        <dbReference type="EnsemblPlants" id="HORVU.MOREX.r3.7HG0722160.1.CDS1"/>
    </source>
</evidence>
<evidence type="ECO:0000313" key="2">
    <source>
        <dbReference type="Proteomes" id="UP000011116"/>
    </source>
</evidence>
<accession>A0A8I7BJN8</accession>
<reference evidence="2" key="1">
    <citation type="journal article" date="2012" name="Nature">
        <title>A physical, genetic and functional sequence assembly of the barley genome.</title>
        <authorList>
            <consortium name="The International Barley Genome Sequencing Consortium"/>
            <person name="Mayer K.F."/>
            <person name="Waugh R."/>
            <person name="Brown J.W."/>
            <person name="Schulman A."/>
            <person name="Langridge P."/>
            <person name="Platzer M."/>
            <person name="Fincher G.B."/>
            <person name="Muehlbauer G.J."/>
            <person name="Sato K."/>
            <person name="Close T.J."/>
            <person name="Wise R.P."/>
            <person name="Stein N."/>
        </authorList>
    </citation>
    <scope>NUCLEOTIDE SEQUENCE [LARGE SCALE GENOMIC DNA]</scope>
    <source>
        <strain evidence="2">cv. Morex</strain>
    </source>
</reference>
<dbReference type="AlphaFoldDB" id="A0A8I7BJN8"/>